<name>A0A7J8ALU0_MYOMY</name>
<keyword evidence="3" id="KW-1185">Reference proteome</keyword>
<sequence length="236" mass="26530">MPKGRQAQGKKVALAPAVVKKQVAKEVVNPLFEKWPKNFGQNFQPKRDLTSGQDFQPKRDLTCIAKWPCYIWLQRQRAVLYKRLKVPSALASFPRPWTPKGYATAEAAPQGQPRGKAREAEVVGLGCENSCRPRGCPHPEPPCPWSRVLRISTLVENTWPAGGDSTQREPHWAGALPAHPVPENGVLNRISRGRPGWGGSATGRPAPPWPSHRLSGKRELWLSWWRHRDQLQGQMR</sequence>
<keyword evidence="1" id="KW-0689">Ribosomal protein</keyword>
<keyword evidence="1" id="KW-0687">Ribonucleoprotein</keyword>
<evidence type="ECO:0000313" key="3">
    <source>
        <dbReference type="Proteomes" id="UP000527355"/>
    </source>
</evidence>
<comment type="function">
    <text evidence="1">Component of the ribosome.</text>
</comment>
<accession>A0A7J8ALU0</accession>
<reference evidence="2 3" key="1">
    <citation type="journal article" date="2020" name="Nature">
        <title>Six reference-quality genomes reveal evolution of bat adaptations.</title>
        <authorList>
            <person name="Jebb D."/>
            <person name="Huang Z."/>
            <person name="Pippel M."/>
            <person name="Hughes G.M."/>
            <person name="Lavrichenko K."/>
            <person name="Devanna P."/>
            <person name="Winkler S."/>
            <person name="Jermiin L.S."/>
            <person name="Skirmuntt E.C."/>
            <person name="Katzourakis A."/>
            <person name="Burkitt-Gray L."/>
            <person name="Ray D.A."/>
            <person name="Sullivan K.A.M."/>
            <person name="Roscito J.G."/>
            <person name="Kirilenko B.M."/>
            <person name="Davalos L.M."/>
            <person name="Corthals A.P."/>
            <person name="Power M.L."/>
            <person name="Jones G."/>
            <person name="Ransome R.D."/>
            <person name="Dechmann D.K.N."/>
            <person name="Locatelli A.G."/>
            <person name="Puechmaille S.J."/>
            <person name="Fedrigo O."/>
            <person name="Jarvis E.D."/>
            <person name="Hiller M."/>
            <person name="Vernes S.C."/>
            <person name="Myers E.W."/>
            <person name="Teeling E.C."/>
        </authorList>
    </citation>
    <scope>NUCLEOTIDE SEQUENCE [LARGE SCALE GENOMIC DNA]</scope>
    <source>
        <strain evidence="2">MMyoMyo1</strain>
        <tissue evidence="2">Flight muscle</tissue>
    </source>
</reference>
<evidence type="ECO:0000256" key="1">
    <source>
        <dbReference type="RuleBase" id="RU367042"/>
    </source>
</evidence>
<protein>
    <recommendedName>
        <fullName evidence="1">60S ribosomal protein L7a</fullName>
    </recommendedName>
</protein>
<comment type="caution">
    <text evidence="2">The sequence shown here is derived from an EMBL/GenBank/DDBJ whole genome shotgun (WGS) entry which is preliminary data.</text>
</comment>
<dbReference type="Proteomes" id="UP000527355">
    <property type="component" value="Unassembled WGS sequence"/>
</dbReference>
<dbReference type="GO" id="GO:0022625">
    <property type="term" value="C:cytosolic large ribosomal subunit"/>
    <property type="evidence" value="ECO:0007669"/>
    <property type="project" value="UniProtKB-UniRule"/>
</dbReference>
<dbReference type="InterPro" id="IPR001921">
    <property type="entry name" value="Ribosomal_eL8_euk"/>
</dbReference>
<dbReference type="GO" id="GO:0003723">
    <property type="term" value="F:RNA binding"/>
    <property type="evidence" value="ECO:0007669"/>
    <property type="project" value="UniProtKB-UniRule"/>
</dbReference>
<proteinExistence type="inferred from homology"/>
<dbReference type="AlphaFoldDB" id="A0A7J8ALU0"/>
<gene>
    <name evidence="2" type="ORF">mMyoMyo1_008037</name>
</gene>
<dbReference type="VEuPathDB" id="HostDB:GeneID_118666912"/>
<comment type="similarity">
    <text evidence="1">Belongs to the eukaryotic ribosomal protein eL8 family.</text>
</comment>
<organism evidence="2 3">
    <name type="scientific">Myotis myotis</name>
    <name type="common">Greater mouse-eared bat</name>
    <name type="synonym">Vespertilio myotis</name>
    <dbReference type="NCBI Taxonomy" id="51298"/>
    <lineage>
        <taxon>Eukaryota</taxon>
        <taxon>Metazoa</taxon>
        <taxon>Chordata</taxon>
        <taxon>Craniata</taxon>
        <taxon>Vertebrata</taxon>
        <taxon>Euteleostomi</taxon>
        <taxon>Mammalia</taxon>
        <taxon>Eutheria</taxon>
        <taxon>Laurasiatheria</taxon>
        <taxon>Chiroptera</taxon>
        <taxon>Yangochiroptera</taxon>
        <taxon>Vespertilionidae</taxon>
        <taxon>Myotis</taxon>
    </lineage>
</organism>
<dbReference type="PRINTS" id="PR00882">
    <property type="entry name" value="RIBOSOMALL7A"/>
</dbReference>
<dbReference type="EMBL" id="JABWUV010000001">
    <property type="protein sequence ID" value="KAF6387547.1"/>
    <property type="molecule type" value="Genomic_DNA"/>
</dbReference>
<evidence type="ECO:0000313" key="2">
    <source>
        <dbReference type="EMBL" id="KAF6387547.1"/>
    </source>
</evidence>
<dbReference type="Gene3D" id="3.30.1330.30">
    <property type="match status" value="1"/>
</dbReference>
<dbReference type="InterPro" id="IPR029064">
    <property type="entry name" value="Ribosomal_eL30-like_sf"/>
</dbReference>